<accession>A0A918XHX6</accession>
<keyword evidence="2" id="KW-1185">Reference proteome</keyword>
<dbReference type="EMBL" id="BMYM01000001">
    <property type="protein sequence ID" value="GHD32754.1"/>
    <property type="molecule type" value="Genomic_DNA"/>
</dbReference>
<evidence type="ECO:0000313" key="1">
    <source>
        <dbReference type="EMBL" id="GHD32754.1"/>
    </source>
</evidence>
<evidence type="ECO:0000313" key="2">
    <source>
        <dbReference type="Proteomes" id="UP000644693"/>
    </source>
</evidence>
<organism evidence="1 2">
    <name type="scientific">Parahalioglobus pacificus</name>
    <dbReference type="NCBI Taxonomy" id="930806"/>
    <lineage>
        <taxon>Bacteria</taxon>
        <taxon>Pseudomonadati</taxon>
        <taxon>Pseudomonadota</taxon>
        <taxon>Gammaproteobacteria</taxon>
        <taxon>Cellvibrionales</taxon>
        <taxon>Halieaceae</taxon>
        <taxon>Parahalioglobus</taxon>
    </lineage>
</organism>
<dbReference type="AlphaFoldDB" id="A0A918XHX6"/>
<reference evidence="1" key="2">
    <citation type="submission" date="2020-09" db="EMBL/GenBank/DDBJ databases">
        <authorList>
            <person name="Sun Q."/>
            <person name="Kim S."/>
        </authorList>
    </citation>
    <scope>NUCLEOTIDE SEQUENCE</scope>
    <source>
        <strain evidence="1">KCTC 23430</strain>
    </source>
</reference>
<reference evidence="1" key="1">
    <citation type="journal article" date="2014" name="Int. J. Syst. Evol. Microbiol.">
        <title>Complete genome sequence of Corynebacterium casei LMG S-19264T (=DSM 44701T), isolated from a smear-ripened cheese.</title>
        <authorList>
            <consortium name="US DOE Joint Genome Institute (JGI-PGF)"/>
            <person name="Walter F."/>
            <person name="Albersmeier A."/>
            <person name="Kalinowski J."/>
            <person name="Ruckert C."/>
        </authorList>
    </citation>
    <scope>NUCLEOTIDE SEQUENCE</scope>
    <source>
        <strain evidence="1">KCTC 23430</strain>
    </source>
</reference>
<protein>
    <recommendedName>
        <fullName evidence="3">DUF2066 domain-containing protein</fullName>
    </recommendedName>
</protein>
<proteinExistence type="predicted"/>
<evidence type="ECO:0008006" key="3">
    <source>
        <dbReference type="Google" id="ProtNLM"/>
    </source>
</evidence>
<name>A0A918XHX6_9GAMM</name>
<gene>
    <name evidence="1" type="ORF">GCM10007053_17400</name>
</gene>
<dbReference type="Pfam" id="PF09839">
    <property type="entry name" value="DUF2066"/>
    <property type="match status" value="1"/>
</dbReference>
<sequence>MAQRSDAALAEAATEAMSQVMIKLSGSDAVLSYPGVQAALPGARALVQQYAYEGGQGAEPLQARIAFDAAAMSRVITDAGAPLWTANRPATLAWIVLEDAGGRRFLTPDTDPELAAALLAAFNQRGVPLKFPLFDLTDATAVSTEEVWRFDSVVLQSASARYGAGDVLAGRFAVLSSGEWLGDWTYIADRRQRNRTVNVSPDQGLFVAAADLVAADMASRYAVTVSSNAASGGIAMQVDGITSYSDYAGVVSWLEGLELIRHANVESVSGDRIILRLDASAPAQQLAIIIELNDSLVPAPVANADGGLYYLWQR</sequence>
<comment type="caution">
    <text evidence="1">The sequence shown here is derived from an EMBL/GenBank/DDBJ whole genome shotgun (WGS) entry which is preliminary data.</text>
</comment>
<dbReference type="Proteomes" id="UP000644693">
    <property type="component" value="Unassembled WGS sequence"/>
</dbReference>
<dbReference type="InterPro" id="IPR018642">
    <property type="entry name" value="DUF2066"/>
</dbReference>